<evidence type="ECO:0000256" key="1">
    <source>
        <dbReference type="ARBA" id="ARBA00005125"/>
    </source>
</evidence>
<dbReference type="EC" id="4.2.1.45" evidence="4"/>
<dbReference type="EMBL" id="GL883080">
    <property type="protein sequence ID" value="EGF89428.1"/>
    <property type="molecule type" value="Genomic_DNA"/>
</dbReference>
<dbReference type="eggNOG" id="COG0451">
    <property type="taxonomic scope" value="Bacteria"/>
</dbReference>
<dbReference type="AlphaFoldDB" id="F4QRQ8"/>
<name>F4QRQ8_9CAUL</name>
<dbReference type="InterPro" id="IPR001509">
    <property type="entry name" value="Epimerase_deHydtase"/>
</dbReference>
<accession>F4QRQ8</accession>
<dbReference type="Gene3D" id="3.90.25.10">
    <property type="entry name" value="UDP-galactose 4-epimerase, domain 1"/>
    <property type="match status" value="1"/>
</dbReference>
<dbReference type="Pfam" id="PF01370">
    <property type="entry name" value="Epimerase"/>
    <property type="match status" value="1"/>
</dbReference>
<dbReference type="InterPro" id="IPR013445">
    <property type="entry name" value="CDP_4_6_deHydtase"/>
</dbReference>
<comment type="similarity">
    <text evidence="2">Belongs to the NAD(P)-dependent epimerase/dehydratase family.</text>
</comment>
<gene>
    <name evidence="4" type="primary">rfbG</name>
    <name evidence="4" type="ORF">ABI_38420</name>
</gene>
<dbReference type="RefSeq" id="WP_006274623.1">
    <property type="nucleotide sequence ID" value="NZ_GL883080.1"/>
</dbReference>
<proteinExistence type="inferred from homology"/>
<keyword evidence="4" id="KW-0456">Lyase</keyword>
<reference evidence="5" key="1">
    <citation type="submission" date="2011-03" db="EMBL/GenBank/DDBJ databases">
        <title>Draft genome sequence of Brevundimonas diminuta.</title>
        <authorList>
            <person name="Brown P.J.B."/>
            <person name="Buechlein A."/>
            <person name="Hemmerich C."/>
            <person name="Brun Y.V."/>
        </authorList>
    </citation>
    <scope>NUCLEOTIDE SEQUENCE [LARGE SCALE GENOMIC DNA]</scope>
    <source>
        <strain evidence="5">C19</strain>
    </source>
</reference>
<dbReference type="PANTHER" id="PTHR43000">
    <property type="entry name" value="DTDP-D-GLUCOSE 4,6-DEHYDRATASE-RELATED"/>
    <property type="match status" value="1"/>
</dbReference>
<organism evidence="4 5">
    <name type="scientific">Asticcacaulis biprosthecium C19</name>
    <dbReference type="NCBI Taxonomy" id="715226"/>
    <lineage>
        <taxon>Bacteria</taxon>
        <taxon>Pseudomonadati</taxon>
        <taxon>Pseudomonadota</taxon>
        <taxon>Alphaproteobacteria</taxon>
        <taxon>Caulobacterales</taxon>
        <taxon>Caulobacteraceae</taxon>
        <taxon>Asticcacaulis</taxon>
    </lineage>
</organism>
<protein>
    <submittedName>
        <fullName evidence="4">CDP-glucose 4,6-dehydratase</fullName>
        <ecNumber evidence="4">4.2.1.45</ecNumber>
    </submittedName>
</protein>
<dbReference type="NCBIfam" id="TIGR02622">
    <property type="entry name" value="CDP_4_6_dhtase"/>
    <property type="match status" value="1"/>
</dbReference>
<sequence>MVSPDFWRRRRVLLTGHTGFKGCWTRVVLERLGAKVTGLSLAADTPSLHGLLGGGDDAAVDIRDRAAVRAAVDAAEPEVILHLAAQALVRASFDRPFETMETNIAGSLNLLEAVHAGGGDPAILMITSDKVYRNRNTGQFFTEDDALDGEDPYSASKAACEIAVHAAARACRLRVATARAGNVIGGGDFAADRLIPDIVRAVQSQSGLKLRHPEATRPWQHVLDIIFGYLIYAERLGQPGLPPALNFGPGAEGLTVREVITLMEAALGQTVPWQVVPSDDKPERTRLELDVALSRSVLGFDNALSQDDAIRWAGDWYRRYLTGEPATRVTHDQLDTYIKDYRRG</sequence>
<dbReference type="InterPro" id="IPR036291">
    <property type="entry name" value="NAD(P)-bd_dom_sf"/>
</dbReference>
<evidence type="ECO:0000259" key="3">
    <source>
        <dbReference type="Pfam" id="PF01370"/>
    </source>
</evidence>
<dbReference type="GO" id="GO:0047733">
    <property type="term" value="F:CDP-glucose 4,6-dehydratase activity"/>
    <property type="evidence" value="ECO:0007669"/>
    <property type="project" value="UniProtKB-EC"/>
</dbReference>
<feature type="domain" description="NAD-dependent epimerase/dehydratase" evidence="3">
    <location>
        <begin position="12"/>
        <end position="235"/>
    </location>
</feature>
<dbReference type="STRING" id="715226.ABI_38420"/>
<comment type="pathway">
    <text evidence="1">Bacterial outer membrane biogenesis; LPS O-antigen biosynthesis.</text>
</comment>
<dbReference type="HOGENOM" id="CLU_007383_1_7_5"/>
<dbReference type="SUPFAM" id="SSF51735">
    <property type="entry name" value="NAD(P)-binding Rossmann-fold domains"/>
    <property type="match status" value="1"/>
</dbReference>
<keyword evidence="5" id="KW-1185">Reference proteome</keyword>
<dbReference type="Proteomes" id="UP000006512">
    <property type="component" value="Unassembled WGS sequence"/>
</dbReference>
<evidence type="ECO:0000256" key="2">
    <source>
        <dbReference type="ARBA" id="ARBA00007637"/>
    </source>
</evidence>
<evidence type="ECO:0000313" key="5">
    <source>
        <dbReference type="Proteomes" id="UP000006512"/>
    </source>
</evidence>
<dbReference type="Gene3D" id="3.40.50.720">
    <property type="entry name" value="NAD(P)-binding Rossmann-like Domain"/>
    <property type="match status" value="1"/>
</dbReference>
<evidence type="ECO:0000313" key="4">
    <source>
        <dbReference type="EMBL" id="EGF89428.1"/>
    </source>
</evidence>